<keyword evidence="5 8" id="KW-1133">Transmembrane helix</keyword>
<comment type="subcellular location">
    <subcellularLocation>
        <location evidence="1">Endomembrane system</location>
        <topology evidence="1">Multi-pass membrane protein</topology>
    </subcellularLocation>
</comment>
<dbReference type="InterPro" id="IPR008250">
    <property type="entry name" value="ATPase_P-typ_transduc_dom_A_sf"/>
</dbReference>
<keyword evidence="6 8" id="KW-0472">Membrane</keyword>
<dbReference type="GO" id="GO:0012505">
    <property type="term" value="C:endomembrane system"/>
    <property type="evidence" value="ECO:0007669"/>
    <property type="project" value="UniProtKB-SubCell"/>
</dbReference>
<dbReference type="Pfam" id="PF00122">
    <property type="entry name" value="E1-E2_ATPase"/>
    <property type="match status" value="1"/>
</dbReference>
<dbReference type="PRINTS" id="PR00119">
    <property type="entry name" value="CATATPASE"/>
</dbReference>
<feature type="transmembrane region" description="Helical" evidence="8">
    <location>
        <begin position="940"/>
        <end position="959"/>
    </location>
</feature>
<feature type="transmembrane region" description="Helical" evidence="8">
    <location>
        <begin position="130"/>
        <end position="147"/>
    </location>
</feature>
<dbReference type="InterPro" id="IPR023298">
    <property type="entry name" value="ATPase_P-typ_TM_dom_sf"/>
</dbReference>
<proteinExistence type="predicted"/>
<dbReference type="PANTHER" id="PTHR24093">
    <property type="entry name" value="CATION TRANSPORTING ATPASE"/>
    <property type="match status" value="1"/>
</dbReference>
<dbReference type="PANTHER" id="PTHR24093:SF369">
    <property type="entry name" value="CALCIUM-TRANSPORTING ATPASE"/>
    <property type="match status" value="1"/>
</dbReference>
<evidence type="ECO:0000256" key="3">
    <source>
        <dbReference type="ARBA" id="ARBA00022723"/>
    </source>
</evidence>
<dbReference type="SUPFAM" id="SSF81660">
    <property type="entry name" value="Metal cation-transporting ATPase, ATP-binding domain N"/>
    <property type="match status" value="1"/>
</dbReference>
<keyword evidence="4" id="KW-0460">Magnesium</keyword>
<feature type="transmembrane region" description="Helical" evidence="8">
    <location>
        <begin position="1010"/>
        <end position="1030"/>
    </location>
</feature>
<feature type="region of interest" description="Disordered" evidence="7">
    <location>
        <begin position="245"/>
        <end position="265"/>
    </location>
</feature>
<dbReference type="InterPro" id="IPR036412">
    <property type="entry name" value="HAD-like_sf"/>
</dbReference>
<feature type="transmembrane region" description="Helical" evidence="8">
    <location>
        <begin position="849"/>
        <end position="868"/>
    </location>
</feature>
<evidence type="ECO:0000313" key="12">
    <source>
        <dbReference type="Proteomes" id="UP000039865"/>
    </source>
</evidence>
<dbReference type="Gene3D" id="1.20.1110.10">
    <property type="entry name" value="Calcium-transporting ATPase, transmembrane domain"/>
    <property type="match status" value="1"/>
</dbReference>
<dbReference type="Gene3D" id="2.70.150.10">
    <property type="entry name" value="Calcium-transporting ATPase, cytoplasmic transduction domain A"/>
    <property type="match status" value="1"/>
</dbReference>
<evidence type="ECO:0000259" key="9">
    <source>
        <dbReference type="Pfam" id="PF00122"/>
    </source>
</evidence>
<dbReference type="AlphaFoldDB" id="A0A078B8P2"/>
<organism evidence="11 12">
    <name type="scientific">Stylonychia lemnae</name>
    <name type="common">Ciliate</name>
    <dbReference type="NCBI Taxonomy" id="5949"/>
    <lineage>
        <taxon>Eukaryota</taxon>
        <taxon>Sar</taxon>
        <taxon>Alveolata</taxon>
        <taxon>Ciliophora</taxon>
        <taxon>Intramacronucleata</taxon>
        <taxon>Spirotrichea</taxon>
        <taxon>Stichotrichia</taxon>
        <taxon>Sporadotrichida</taxon>
        <taxon>Oxytrichidae</taxon>
        <taxon>Stylonychinae</taxon>
        <taxon>Stylonychia</taxon>
    </lineage>
</organism>
<dbReference type="Pfam" id="PF00689">
    <property type="entry name" value="Cation_ATPase_C"/>
    <property type="match status" value="1"/>
</dbReference>
<protein>
    <submittedName>
        <fullName evidence="11">Calcium-translocating P-type pmca-type family protein</fullName>
    </submittedName>
</protein>
<keyword evidence="12" id="KW-1185">Reference proteome</keyword>
<evidence type="ECO:0000313" key="11">
    <source>
        <dbReference type="EMBL" id="CDW89893.1"/>
    </source>
</evidence>
<dbReference type="PRINTS" id="PR00121">
    <property type="entry name" value="NAKATPASE"/>
</dbReference>
<evidence type="ECO:0000256" key="2">
    <source>
        <dbReference type="ARBA" id="ARBA00022692"/>
    </source>
</evidence>
<sequence length="1072" mass="119469">MTSEAKQSQKEPLLKHEPITVSSIYKLYPEELVKLFEESNLKSSGSSYQQGSKSLNLLVEHGYGPGLLKKLATEAVVSGLASLFFSFQTGIIGDKNDIKRRKLYFGKNTKPLAQVPTLKESIKEALDNRILLSLGIAAFLTIITGMVSQGPKWGWIEGVSIYFAILVIVTLTSLNDWVKDKQFVRLQSLVKDEDIAVIRGKHGATQSVNIYKLVVGDIILLETGSRVPADCLLLEGQDLSVDETNYNEDSKKATKKTAASSENPDADPFLLSNSLIATGTGKAVVLVVGEKSRRGMDEEKLDTQSKTPLQEKLENLGGHFTRIGLYGSVAIFLALLANFIIRVSSFEEYRETGLILKSISDMLTYAIVIVIVAVPEGLPLAITLSLAYSVMRMKIDGVLVRNLDSPEEMGKVEEIVTGKTGTITQSNMKVDQFYSQSLLIKNTRKNTLFNCELQDHLIQLIQESILYNCDARIEMDDKAFYVPVGNGTETGFIRFLQDAEIEVHDMIKRKLGRIEAVVPFSTLRKRSLTAVRHPDHDDFVRVYIKGAPEIIVSKCSRTFHIDGKVIPLDDNQANYILSDILIQKFTTCGYRTLAFAYKDIPLEEFENLKAMNNQFVTEDDRTALEKDLTFVGIFALHDPLRDKVRQSVQFATMGQITTRLVSGDHIETAKAVAVQAGIMDRAENYTCLTGEEFRNLVGGIRQELQEDGSIKYVLEREPEFRNLVNGKDTKKPLRVIARATQYDKYLLVVGLSNLGRSVATIGEGLNDVDALKAASVGFAMGSGVSIAKDSSDMILIKDDFQATMMAVMWGRNIYLNVRRFIQFQVTVNLSTLLFVLLGCATKGQSPLSVVQLLWINLIMDTFAAIALGSERPHPSVIKSGPVKGGDDLITGTMLKQIYGMSIYIFIMSTILYFFVDDMWDIGYENSSTMYNSDGIPTNKARVYTMIFNSFVWMHIFNEFNCRKVGTTQYNVFKGLIQNWVFLIVMAVIILLQLFFVQYCGSLTSTTSLTGQEHAFCILIGSTTLLVSLLLKLLPNRLTSKIPNLVNENQSVNDDKFMAAFNKQANAKVTKRE</sequence>
<evidence type="ECO:0000256" key="7">
    <source>
        <dbReference type="SAM" id="MobiDB-lite"/>
    </source>
</evidence>
<evidence type="ECO:0000256" key="8">
    <source>
        <dbReference type="SAM" id="Phobius"/>
    </source>
</evidence>
<accession>A0A078B8P2</accession>
<reference evidence="11 12" key="1">
    <citation type="submission" date="2014-06" db="EMBL/GenBank/DDBJ databases">
        <authorList>
            <person name="Swart Estienne"/>
        </authorList>
    </citation>
    <scope>NUCLEOTIDE SEQUENCE [LARGE SCALE GENOMIC DNA]</scope>
    <source>
        <strain evidence="11 12">130c</strain>
    </source>
</reference>
<keyword evidence="3" id="KW-0479">Metal-binding</keyword>
<dbReference type="SUPFAM" id="SSF81653">
    <property type="entry name" value="Calcium ATPase, transduction domain A"/>
    <property type="match status" value="1"/>
</dbReference>
<dbReference type="InterPro" id="IPR023214">
    <property type="entry name" value="HAD_sf"/>
</dbReference>
<dbReference type="Proteomes" id="UP000039865">
    <property type="component" value="Unassembled WGS sequence"/>
</dbReference>
<feature type="domain" description="Cation-transporting P-type ATPase C-terminal" evidence="10">
    <location>
        <begin position="845"/>
        <end position="1033"/>
    </location>
</feature>
<feature type="transmembrane region" description="Helical" evidence="8">
    <location>
        <begin position="323"/>
        <end position="343"/>
    </location>
</feature>
<dbReference type="InParanoid" id="A0A078B8P2"/>
<dbReference type="NCBIfam" id="TIGR01494">
    <property type="entry name" value="ATPase_P-type"/>
    <property type="match status" value="2"/>
</dbReference>
<dbReference type="GO" id="GO:0005524">
    <property type="term" value="F:ATP binding"/>
    <property type="evidence" value="ECO:0007669"/>
    <property type="project" value="InterPro"/>
</dbReference>
<dbReference type="InterPro" id="IPR023299">
    <property type="entry name" value="ATPase_P-typ_cyto_dom_N"/>
</dbReference>
<dbReference type="InterPro" id="IPR001757">
    <property type="entry name" value="P_typ_ATPase"/>
</dbReference>
<dbReference type="GO" id="GO:0046872">
    <property type="term" value="F:metal ion binding"/>
    <property type="evidence" value="ECO:0007669"/>
    <property type="project" value="UniProtKB-KW"/>
</dbReference>
<dbReference type="OrthoDB" id="3352408at2759"/>
<keyword evidence="2 8" id="KW-0812">Transmembrane</keyword>
<name>A0A078B8P2_STYLE</name>
<feature type="transmembrane region" description="Helical" evidence="8">
    <location>
        <begin position="979"/>
        <end position="998"/>
    </location>
</feature>
<dbReference type="EMBL" id="CCKQ01017965">
    <property type="protein sequence ID" value="CDW89893.1"/>
    <property type="molecule type" value="Genomic_DNA"/>
</dbReference>
<dbReference type="SUPFAM" id="SSF56784">
    <property type="entry name" value="HAD-like"/>
    <property type="match status" value="1"/>
</dbReference>
<dbReference type="Pfam" id="PF13246">
    <property type="entry name" value="Cation_ATPase"/>
    <property type="match status" value="1"/>
</dbReference>
<evidence type="ECO:0000256" key="4">
    <source>
        <dbReference type="ARBA" id="ARBA00022842"/>
    </source>
</evidence>
<evidence type="ECO:0000256" key="5">
    <source>
        <dbReference type="ARBA" id="ARBA00022989"/>
    </source>
</evidence>
<evidence type="ECO:0000256" key="1">
    <source>
        <dbReference type="ARBA" id="ARBA00004127"/>
    </source>
</evidence>
<dbReference type="GO" id="GO:0016887">
    <property type="term" value="F:ATP hydrolysis activity"/>
    <property type="evidence" value="ECO:0007669"/>
    <property type="project" value="InterPro"/>
</dbReference>
<feature type="transmembrane region" description="Helical" evidence="8">
    <location>
        <begin position="159"/>
        <end position="178"/>
    </location>
</feature>
<dbReference type="SUPFAM" id="SSF81665">
    <property type="entry name" value="Calcium ATPase, transmembrane domain M"/>
    <property type="match status" value="1"/>
</dbReference>
<feature type="domain" description="P-type ATPase A" evidence="9">
    <location>
        <begin position="197"/>
        <end position="293"/>
    </location>
</feature>
<dbReference type="Gene3D" id="3.40.50.1000">
    <property type="entry name" value="HAD superfamily/HAD-like"/>
    <property type="match status" value="1"/>
</dbReference>
<dbReference type="GO" id="GO:0005886">
    <property type="term" value="C:plasma membrane"/>
    <property type="evidence" value="ECO:0007669"/>
    <property type="project" value="TreeGrafter"/>
</dbReference>
<dbReference type="InterPro" id="IPR006068">
    <property type="entry name" value="ATPase_P-typ_cation-transptr_C"/>
</dbReference>
<evidence type="ECO:0000259" key="10">
    <source>
        <dbReference type="Pfam" id="PF00689"/>
    </source>
</evidence>
<evidence type="ECO:0000256" key="6">
    <source>
        <dbReference type="ARBA" id="ARBA00023136"/>
    </source>
</evidence>
<dbReference type="InterPro" id="IPR059000">
    <property type="entry name" value="ATPase_P-type_domA"/>
</dbReference>
<dbReference type="GO" id="GO:0005388">
    <property type="term" value="F:P-type calcium transporter activity"/>
    <property type="evidence" value="ECO:0007669"/>
    <property type="project" value="TreeGrafter"/>
</dbReference>
<feature type="transmembrane region" description="Helical" evidence="8">
    <location>
        <begin position="820"/>
        <end position="837"/>
    </location>
</feature>
<feature type="transmembrane region" description="Helical" evidence="8">
    <location>
        <begin position="897"/>
        <end position="915"/>
    </location>
</feature>
<gene>
    <name evidence="11" type="primary">Contig4336.g4641</name>
    <name evidence="11" type="ORF">STYLEM_19033</name>
</gene>
<feature type="transmembrane region" description="Helical" evidence="8">
    <location>
        <begin position="363"/>
        <end position="388"/>
    </location>
</feature>
<dbReference type="Gene3D" id="3.40.1110.10">
    <property type="entry name" value="Calcium-transporting ATPase, cytoplasmic domain N"/>
    <property type="match status" value="1"/>
</dbReference>